<evidence type="ECO:0000259" key="1">
    <source>
        <dbReference type="Pfam" id="PF13699"/>
    </source>
</evidence>
<accession>A0A3A8QFY0</accession>
<dbReference type="Proteomes" id="UP000282656">
    <property type="component" value="Unassembled WGS sequence"/>
</dbReference>
<dbReference type="AlphaFoldDB" id="A0A3A8QFY0"/>
<comment type="caution">
    <text evidence="2">The sequence shown here is derived from an EMBL/GenBank/DDBJ whole genome shotgun (WGS) entry which is preliminary data.</text>
</comment>
<organism evidence="2 3">
    <name type="scientific">Corallococcus interemptor</name>
    <dbReference type="NCBI Taxonomy" id="2316720"/>
    <lineage>
        <taxon>Bacteria</taxon>
        <taxon>Pseudomonadati</taxon>
        <taxon>Myxococcota</taxon>
        <taxon>Myxococcia</taxon>
        <taxon>Myxococcales</taxon>
        <taxon>Cystobacterineae</taxon>
        <taxon>Myxococcaceae</taxon>
        <taxon>Corallococcus</taxon>
    </lineage>
</organism>
<keyword evidence="3" id="KW-1185">Reference proteome</keyword>
<evidence type="ECO:0000313" key="2">
    <source>
        <dbReference type="EMBL" id="RKH65800.1"/>
    </source>
</evidence>
<sequence>MGARTLDARHGWISPSLLAQACAGGQALPPRLRARFERAFGADLSAVRLHEHPLVARLGAQALCWGERILFAPGTLEHDLARGGRILAHELVHVLQQRAGRVPHGNGGAGLLVDGALEAEAEALAARALSGARDCWTGAGRGTSPTPALQAYHVVPNAQFGAQHVNLHNATFETQRDGLRPQPYPKTNPDSFLIDAGTANVMVRAHNQVALRFSDDNELAVEDTNPRHEQAKHFFATDRAIDRCNRALRSAGSNYRIAKVPGPRYLEVGPPAQPGCLPFLSGPGPKRLFQVAMSEDGLFDPPVSQNCNEISGKVMGEQQDSRRTVRLNPSGNQLFLNLPRWQLGGWAHAYPTHGDIPFRLAVLITTFLFHGQGEGPNAAAARQRAVNDYQVGLQNALVGANTPPAQMAALAGFYGPIGRNYGRLVNRVRANAAMTLNGVNLNAATLGARYEQLLFRLGLNSHANPRVGDAFQTYSVGAMERYQDAQHRNWMRMRDEVAPRPAAPIPPPVYCEPVWEYHWGGVVAESGADRITFENYARNYEDRDGPQLHGGEQRGFFQMTRVPTQVNDPLIAQSWHESCYAHGFANALTLCVSKLSRCGR</sequence>
<dbReference type="InterPro" id="IPR025295">
    <property type="entry name" value="eCIS_core_dom"/>
</dbReference>
<proteinExistence type="predicted"/>
<dbReference type="Pfam" id="PF13699">
    <property type="entry name" value="eCIS_core"/>
    <property type="match status" value="1"/>
</dbReference>
<feature type="domain" description="eCIS core" evidence="1">
    <location>
        <begin position="28"/>
        <end position="100"/>
    </location>
</feature>
<reference evidence="3" key="1">
    <citation type="submission" date="2018-09" db="EMBL/GenBank/DDBJ databases">
        <authorList>
            <person name="Livingstone P.G."/>
            <person name="Whitworth D.E."/>
        </authorList>
    </citation>
    <scope>NUCLEOTIDE SEQUENCE [LARGE SCALE GENOMIC DNA]</scope>
    <source>
        <strain evidence="3">AB047A</strain>
    </source>
</reference>
<name>A0A3A8QFY0_9BACT</name>
<protein>
    <submittedName>
        <fullName evidence="2">DUF4157 domain-containing protein</fullName>
    </submittedName>
</protein>
<evidence type="ECO:0000313" key="3">
    <source>
        <dbReference type="Proteomes" id="UP000282656"/>
    </source>
</evidence>
<dbReference type="EMBL" id="RAWM01000067">
    <property type="protein sequence ID" value="RKH65800.1"/>
    <property type="molecule type" value="Genomic_DNA"/>
</dbReference>
<gene>
    <name evidence="2" type="ORF">D7X96_22890</name>
</gene>
<dbReference type="PROSITE" id="PS51257">
    <property type="entry name" value="PROKAR_LIPOPROTEIN"/>
    <property type="match status" value="1"/>
</dbReference>